<feature type="chain" id="PRO_5043637129" evidence="1">
    <location>
        <begin position="27"/>
        <end position="114"/>
    </location>
</feature>
<evidence type="ECO:0000256" key="1">
    <source>
        <dbReference type="SAM" id="SignalP"/>
    </source>
</evidence>
<accession>A0AAU2V744</accession>
<feature type="signal peptide" evidence="1">
    <location>
        <begin position="1"/>
        <end position="26"/>
    </location>
</feature>
<protein>
    <submittedName>
        <fullName evidence="2">Uncharacterized protein</fullName>
    </submittedName>
</protein>
<evidence type="ECO:0000313" key="2">
    <source>
        <dbReference type="EMBL" id="WTW62939.1"/>
    </source>
</evidence>
<sequence>MRLRHAAAAAFGALALTVTLSTSAYAADGEFGYTYIGLDGKPTTAKLIDPPSRECVTIPEVADPDASEPAFSPDNRTTSTVVVFTGEDCDGAYYTLKPGGKATERLKLRSAVFS</sequence>
<gene>
    <name evidence="2" type="ORF">OG549_21045</name>
</gene>
<dbReference type="EMBL" id="CP108318">
    <property type="protein sequence ID" value="WTW62939.1"/>
    <property type="molecule type" value="Genomic_DNA"/>
</dbReference>
<dbReference type="AlphaFoldDB" id="A0AAU2V744"/>
<organism evidence="2">
    <name type="scientific">Streptomyces sp. NBC_00003</name>
    <dbReference type="NCBI Taxonomy" id="2903608"/>
    <lineage>
        <taxon>Bacteria</taxon>
        <taxon>Bacillati</taxon>
        <taxon>Actinomycetota</taxon>
        <taxon>Actinomycetes</taxon>
        <taxon>Kitasatosporales</taxon>
        <taxon>Streptomycetaceae</taxon>
        <taxon>Streptomyces</taxon>
    </lineage>
</organism>
<name>A0AAU2V744_9ACTN</name>
<reference evidence="2" key="1">
    <citation type="submission" date="2022-10" db="EMBL/GenBank/DDBJ databases">
        <title>The complete genomes of actinobacterial strains from the NBC collection.</title>
        <authorList>
            <person name="Joergensen T.S."/>
            <person name="Alvarez Arevalo M."/>
            <person name="Sterndorff E.B."/>
            <person name="Faurdal D."/>
            <person name="Vuksanovic O."/>
            <person name="Mourched A.-S."/>
            <person name="Charusanti P."/>
            <person name="Shaw S."/>
            <person name="Blin K."/>
            <person name="Weber T."/>
        </authorList>
    </citation>
    <scope>NUCLEOTIDE SEQUENCE</scope>
    <source>
        <strain evidence="2">NBC_00003</strain>
    </source>
</reference>
<proteinExistence type="predicted"/>
<keyword evidence="1" id="KW-0732">Signal</keyword>